<dbReference type="EnsemblMetazoa" id="GPPI017569-RA">
    <property type="protein sequence ID" value="GPPI017569-PA"/>
    <property type="gene ID" value="GPPI017569"/>
</dbReference>
<proteinExistence type="predicted"/>
<name>A0A1B0B3G7_9MUSC</name>
<accession>A0A1B0B3G7</accession>
<keyword evidence="2" id="KW-1185">Reference proteome</keyword>
<sequence>MDITPGRLNSTVLGKTSQRRINVISAITRDLLAFKELGAGRDARKSKKTLSSKMRLYFMFTMTKAANIFACFYCFSHNTENFVLQHDNREQIMSLSLSFHHLVKYENIENANAKNEDCKPFGKGNSMNYGR</sequence>
<dbReference type="Proteomes" id="UP000092460">
    <property type="component" value="Unassembled WGS sequence"/>
</dbReference>
<dbReference type="VEuPathDB" id="VectorBase:GPPI017569"/>
<reference evidence="1" key="2">
    <citation type="submission" date="2020-05" db="UniProtKB">
        <authorList>
            <consortium name="EnsemblMetazoa"/>
        </authorList>
    </citation>
    <scope>IDENTIFICATION</scope>
    <source>
        <strain evidence="1">IAEA</strain>
    </source>
</reference>
<protein>
    <submittedName>
        <fullName evidence="1">Uncharacterized protein</fullName>
    </submittedName>
</protein>
<dbReference type="EMBL" id="JXJN01007823">
    <property type="status" value="NOT_ANNOTATED_CDS"/>
    <property type="molecule type" value="Genomic_DNA"/>
</dbReference>
<evidence type="ECO:0000313" key="1">
    <source>
        <dbReference type="EnsemblMetazoa" id="GPPI017569-PA"/>
    </source>
</evidence>
<evidence type="ECO:0000313" key="2">
    <source>
        <dbReference type="Proteomes" id="UP000092460"/>
    </source>
</evidence>
<dbReference type="AlphaFoldDB" id="A0A1B0B3G7"/>
<organism evidence="1 2">
    <name type="scientific">Glossina palpalis gambiensis</name>
    <dbReference type="NCBI Taxonomy" id="67801"/>
    <lineage>
        <taxon>Eukaryota</taxon>
        <taxon>Metazoa</taxon>
        <taxon>Ecdysozoa</taxon>
        <taxon>Arthropoda</taxon>
        <taxon>Hexapoda</taxon>
        <taxon>Insecta</taxon>
        <taxon>Pterygota</taxon>
        <taxon>Neoptera</taxon>
        <taxon>Endopterygota</taxon>
        <taxon>Diptera</taxon>
        <taxon>Brachycera</taxon>
        <taxon>Muscomorpha</taxon>
        <taxon>Hippoboscoidea</taxon>
        <taxon>Glossinidae</taxon>
        <taxon>Glossina</taxon>
    </lineage>
</organism>
<reference evidence="2" key="1">
    <citation type="submission" date="2015-01" db="EMBL/GenBank/DDBJ databases">
        <authorList>
            <person name="Aksoy S."/>
            <person name="Warren W."/>
            <person name="Wilson R.K."/>
        </authorList>
    </citation>
    <scope>NUCLEOTIDE SEQUENCE [LARGE SCALE GENOMIC DNA]</scope>
    <source>
        <strain evidence="2">IAEA</strain>
    </source>
</reference>